<keyword evidence="2" id="KW-1185">Reference proteome</keyword>
<protein>
    <recommendedName>
        <fullName evidence="3">Dihydroorotate dehydrogenase 2</fullName>
    </recommendedName>
</protein>
<dbReference type="EMBL" id="SJPL01000001">
    <property type="protein sequence ID" value="TWT72498.1"/>
    <property type="molecule type" value="Genomic_DNA"/>
</dbReference>
<organism evidence="1 2">
    <name type="scientific">Crateriforma conspicua</name>
    <dbReference type="NCBI Taxonomy" id="2527996"/>
    <lineage>
        <taxon>Bacteria</taxon>
        <taxon>Pseudomonadati</taxon>
        <taxon>Planctomycetota</taxon>
        <taxon>Planctomycetia</taxon>
        <taxon>Planctomycetales</taxon>
        <taxon>Planctomycetaceae</taxon>
        <taxon>Crateriforma</taxon>
    </lineage>
</organism>
<dbReference type="RefSeq" id="WP_145293089.1">
    <property type="nucleotide sequence ID" value="NZ_CP036319.1"/>
</dbReference>
<comment type="caution">
    <text evidence="1">The sequence shown here is derived from an EMBL/GenBank/DDBJ whole genome shotgun (WGS) entry which is preliminary data.</text>
</comment>
<dbReference type="Proteomes" id="UP000317238">
    <property type="component" value="Unassembled WGS sequence"/>
</dbReference>
<gene>
    <name evidence="1" type="ORF">Pan14r_48180</name>
</gene>
<evidence type="ECO:0000313" key="2">
    <source>
        <dbReference type="Proteomes" id="UP000317238"/>
    </source>
</evidence>
<dbReference type="OrthoDB" id="237408at2"/>
<proteinExistence type="predicted"/>
<sequence length="358" mass="39074">MTAALLDPLHLLPPPTTQPWDALRNQSPARRIRRADGSVVTMPLPLFWYAPDWYLYPLEVSRHLAAAVAQMGVCVAALRSEVAGGDHPSPLHDEAMPRLVPYRPERYGFQCTDFDDAQFVDLRLTLVREPSGRFAFPPAQVARWESDSGKEIISGGGWVEAASFPPDVADLMHLGSKIVQIRTLSPSAAVMVSINPIDLDNELPAILDADPDGIILRADRFHLTGFQLAKLIQKTRRIIDDRHSATLPLWIVPGPITADDAAKLVALGASAVAIDAWCQPLREEDFRPPASAAARLGFTDNKTPSAQSHIDAIAASHLRASIERFTGMLLSTLDGSVSDRLGTFDQAWAETLGVRFLG</sequence>
<name>A0A5C5YC40_9PLAN</name>
<reference evidence="1 2" key="1">
    <citation type="submission" date="2019-02" db="EMBL/GenBank/DDBJ databases">
        <title>Deep-cultivation of Planctomycetes and their phenomic and genomic characterization uncovers novel biology.</title>
        <authorList>
            <person name="Wiegand S."/>
            <person name="Jogler M."/>
            <person name="Boedeker C."/>
            <person name="Pinto D."/>
            <person name="Vollmers J."/>
            <person name="Rivas-Marin E."/>
            <person name="Kohn T."/>
            <person name="Peeters S.H."/>
            <person name="Heuer A."/>
            <person name="Rast P."/>
            <person name="Oberbeckmann S."/>
            <person name="Bunk B."/>
            <person name="Jeske O."/>
            <person name="Meyerdierks A."/>
            <person name="Storesund J.E."/>
            <person name="Kallscheuer N."/>
            <person name="Luecker S."/>
            <person name="Lage O.M."/>
            <person name="Pohl T."/>
            <person name="Merkel B.J."/>
            <person name="Hornburger P."/>
            <person name="Mueller R.-W."/>
            <person name="Bruemmer F."/>
            <person name="Labrenz M."/>
            <person name="Spormann A.M."/>
            <person name="Op Den Camp H."/>
            <person name="Overmann J."/>
            <person name="Amann R."/>
            <person name="Jetten M.S.M."/>
            <person name="Mascher T."/>
            <person name="Medema M.H."/>
            <person name="Devos D.P."/>
            <person name="Kaster A.-K."/>
            <person name="Ovreas L."/>
            <person name="Rohde M."/>
            <person name="Galperin M.Y."/>
            <person name="Jogler C."/>
        </authorList>
    </citation>
    <scope>NUCLEOTIDE SEQUENCE [LARGE SCALE GENOMIC DNA]</scope>
    <source>
        <strain evidence="1 2">Pan14r</strain>
    </source>
</reference>
<accession>A0A5C5YC40</accession>
<evidence type="ECO:0008006" key="3">
    <source>
        <dbReference type="Google" id="ProtNLM"/>
    </source>
</evidence>
<evidence type="ECO:0000313" key="1">
    <source>
        <dbReference type="EMBL" id="TWT72498.1"/>
    </source>
</evidence>
<dbReference type="AlphaFoldDB" id="A0A5C5YC40"/>